<feature type="region of interest" description="Disordered" evidence="5">
    <location>
        <begin position="657"/>
        <end position="676"/>
    </location>
</feature>
<feature type="compositionally biased region" description="Acidic residues" evidence="5">
    <location>
        <begin position="98"/>
        <end position="109"/>
    </location>
</feature>
<evidence type="ECO:0000259" key="7">
    <source>
        <dbReference type="PROSITE" id="PS50089"/>
    </source>
</evidence>
<feature type="domain" description="RING-type" evidence="7">
    <location>
        <begin position="5"/>
        <end position="44"/>
    </location>
</feature>
<dbReference type="PROSITE" id="PS50016">
    <property type="entry name" value="ZF_PHD_2"/>
    <property type="match status" value="1"/>
</dbReference>
<name>A0A8J4BIF0_9CHLO</name>
<dbReference type="Proteomes" id="UP000747399">
    <property type="component" value="Unassembled WGS sequence"/>
</dbReference>
<dbReference type="InterPro" id="IPR019787">
    <property type="entry name" value="Znf_PHD-finger"/>
</dbReference>
<evidence type="ECO:0000259" key="6">
    <source>
        <dbReference type="PROSITE" id="PS50016"/>
    </source>
</evidence>
<feature type="compositionally biased region" description="Polar residues" evidence="5">
    <location>
        <begin position="937"/>
        <end position="955"/>
    </location>
</feature>
<feature type="compositionally biased region" description="Polar residues" evidence="5">
    <location>
        <begin position="807"/>
        <end position="816"/>
    </location>
</feature>
<dbReference type="InterPro" id="IPR013083">
    <property type="entry name" value="Znf_RING/FYVE/PHD"/>
</dbReference>
<feature type="compositionally biased region" description="Basic and acidic residues" evidence="5">
    <location>
        <begin position="1056"/>
        <end position="1077"/>
    </location>
</feature>
<evidence type="ECO:0000256" key="2">
    <source>
        <dbReference type="ARBA" id="ARBA00022771"/>
    </source>
</evidence>
<evidence type="ECO:0000313" key="9">
    <source>
        <dbReference type="Proteomes" id="UP000747399"/>
    </source>
</evidence>
<dbReference type="PANTHER" id="PTHR47177">
    <property type="entry name" value="F18C1.6 PROTEIN"/>
    <property type="match status" value="1"/>
</dbReference>
<feature type="compositionally biased region" description="Low complexity" evidence="5">
    <location>
        <begin position="602"/>
        <end position="615"/>
    </location>
</feature>
<feature type="compositionally biased region" description="Acidic residues" evidence="5">
    <location>
        <begin position="312"/>
        <end position="329"/>
    </location>
</feature>
<dbReference type="PROSITE" id="PS01359">
    <property type="entry name" value="ZF_PHD_1"/>
    <property type="match status" value="1"/>
</dbReference>
<feature type="region of interest" description="Disordered" evidence="5">
    <location>
        <begin position="895"/>
        <end position="1130"/>
    </location>
</feature>
<protein>
    <recommendedName>
        <fullName evidence="10">PHD and RING finger domain-containing protein 1</fullName>
    </recommendedName>
</protein>
<feature type="compositionally biased region" description="Low complexity" evidence="5">
    <location>
        <begin position="999"/>
        <end position="1010"/>
    </location>
</feature>
<feature type="region of interest" description="Disordered" evidence="5">
    <location>
        <begin position="58"/>
        <end position="117"/>
    </location>
</feature>
<comment type="caution">
    <text evidence="8">The sequence shown here is derived from an EMBL/GenBank/DDBJ whole genome shotgun (WGS) entry which is preliminary data.</text>
</comment>
<dbReference type="Gene3D" id="3.30.40.10">
    <property type="entry name" value="Zinc/RING finger domain, C3HC4 (zinc finger)"/>
    <property type="match status" value="2"/>
</dbReference>
<dbReference type="PROSITE" id="PS50089">
    <property type="entry name" value="ZF_RING_2"/>
    <property type="match status" value="1"/>
</dbReference>
<keyword evidence="9" id="KW-1185">Reference proteome</keyword>
<keyword evidence="2 4" id="KW-0863">Zinc-finger</keyword>
<accession>A0A8J4BIF0</accession>
<dbReference type="SMART" id="SM00184">
    <property type="entry name" value="RING"/>
    <property type="match status" value="2"/>
</dbReference>
<evidence type="ECO:0000256" key="1">
    <source>
        <dbReference type="ARBA" id="ARBA00022723"/>
    </source>
</evidence>
<proteinExistence type="predicted"/>
<dbReference type="InterPro" id="IPR058746">
    <property type="entry name" value="Znf_RING-type_Topors"/>
</dbReference>
<dbReference type="SUPFAM" id="SSF57903">
    <property type="entry name" value="FYVE/PHD zinc finger"/>
    <property type="match status" value="1"/>
</dbReference>
<dbReference type="InterPro" id="IPR019786">
    <property type="entry name" value="Zinc_finger_PHD-type_CS"/>
</dbReference>
<feature type="compositionally biased region" description="Gly residues" evidence="5">
    <location>
        <begin position="59"/>
        <end position="70"/>
    </location>
</feature>
<dbReference type="SUPFAM" id="SSF57850">
    <property type="entry name" value="RING/U-box"/>
    <property type="match status" value="1"/>
</dbReference>
<dbReference type="GO" id="GO:0008270">
    <property type="term" value="F:zinc ion binding"/>
    <property type="evidence" value="ECO:0007669"/>
    <property type="project" value="UniProtKB-KW"/>
</dbReference>
<feature type="compositionally biased region" description="Basic residues" evidence="5">
    <location>
        <begin position="1017"/>
        <end position="1032"/>
    </location>
</feature>
<sequence length="1234" mass="126853">MRIECCVCYEKTRDLGELDSCFHRFCFECISRWAETENRCPMCKERFIVIKRKRLPPGISGGGGSGGGTNASGSGLATGLKRSREEAVATDGARTDNVSDDDEDEDPDAGDGPRKRLKGTVVETRIVPDKKQTWQPAELLALNLESLRCQVCSRGDDDEQLLLCDGCDRGFHTYCVEMDDIPQGEWYCPDCEQQRALLAATARGRRLGGARGGGRGRGVAAAAAATGSGRGWAARGRGRNGAATAAAAMAEESSSDSDSYGEVSGDAAAEAAAVAGHGGGRGGGSDVSGYDTIGSDAEDQEGPDVGWVGGSDDGEGGAEVDYDHDDTNEDGIGSGGQDDEDQEEDAGEQGGVYGPTAGSRGGGGARRRARSRSAGRGRSRGRGRGRRRQTSAARGRRRTGSRRGPTRAALRERLGTAAQSRARTAAQGPGSAAAAAAAAAAAGDLEEVPLAQRRTVARARLYADQLRVEMMRRNWESLRDAETMDFGQSTLGAEYRRSQQEQAAAAAAGGAGGSTSAAAAARERALQALRAQRAQEAAAAAAAARSSGRRGGVSESIARSMAFGTGAYGTASAASGHGGGGADDELAGAWQALDRLRGAASAGGAARGGTAPHAGGASGSGLSGSGGGGRSVPARLGGPPVGSSPLELLRSAGPGALVGGFSRPQRPPATAPLPTSSGAAAAVAAPSAAAVAAVRASRGDANQTAGCPLSATVRGLTNWASATAAPSSGRSREGLAGTGSSHDGRRDDVVTARVGPNSSASGSSGVSGRAVGGTAASRGIVTFPPEGSRESGIETAPRPHPHPYAHTQPSRPPQQSFDRELGLSSHGSPASEPGHAAFFSNAIEVQHEGASPTGPEPRRPHVVTAPAPAAVFPVRVPDAVLPSLVAHLPPRLPLTTHPSPLQPPPLPLPPRQRPLPPLSRQAVPTELLPQPPEPTQIQGQYPPSQPSTYLPSCSSHELESGEIQPSPLDSHPQLQPQSQPLEAVVSGAPKENQGGCSGGPAAAGEAAGASDGDGRKASRHRHHQHSRQHHRHGDGDMMTHQRHPQGREHHHRDQYRRKDQDHIRVDTAGHEQQDQHHHRDRHHRHRRCRHRAVEEAGSGSEGGGAAVTYGGPHLDDASGSSVRHGGSVEAGHDTRAQKAAKAAKVAACEAIKALLAPLYAQQLLRKEEFKDAARVATAALCADMAAAGMSSEDLRRVTAARGSSGGDQAAGSELAKAALGRTLQGMGLDHLIVG</sequence>
<dbReference type="PANTHER" id="PTHR47177:SF3">
    <property type="entry name" value="F18C1.6 PROTEIN"/>
    <property type="match status" value="1"/>
</dbReference>
<feature type="compositionally biased region" description="Basic residues" evidence="5">
    <location>
        <begin position="365"/>
        <end position="405"/>
    </location>
</feature>
<evidence type="ECO:0008006" key="10">
    <source>
        <dbReference type="Google" id="ProtNLM"/>
    </source>
</evidence>
<dbReference type="Pfam" id="PF13639">
    <property type="entry name" value="zf-RING_2"/>
    <property type="match status" value="1"/>
</dbReference>
<dbReference type="CDD" id="cd15545">
    <property type="entry name" value="PHD_BAZ2A_like"/>
    <property type="match status" value="1"/>
</dbReference>
<feature type="region of interest" description="Disordered" evidence="5">
    <location>
        <begin position="244"/>
        <end position="409"/>
    </location>
</feature>
<dbReference type="InterPro" id="IPR001841">
    <property type="entry name" value="Znf_RING"/>
</dbReference>
<evidence type="ECO:0000256" key="3">
    <source>
        <dbReference type="ARBA" id="ARBA00022833"/>
    </source>
</evidence>
<evidence type="ECO:0000256" key="5">
    <source>
        <dbReference type="SAM" id="MobiDB-lite"/>
    </source>
</evidence>
<feature type="compositionally biased region" description="Gly residues" evidence="5">
    <location>
        <begin position="616"/>
        <end position="630"/>
    </location>
</feature>
<gene>
    <name evidence="8" type="ORF">Vafri_15786</name>
</gene>
<dbReference type="InterPro" id="IPR011011">
    <property type="entry name" value="Znf_FYVE_PHD"/>
</dbReference>
<feature type="domain" description="PHD-type" evidence="6">
    <location>
        <begin position="146"/>
        <end position="194"/>
    </location>
</feature>
<evidence type="ECO:0000313" key="8">
    <source>
        <dbReference type="EMBL" id="GIL61351.1"/>
    </source>
</evidence>
<feature type="compositionally biased region" description="Low complexity" evidence="5">
    <location>
        <begin position="244"/>
        <end position="275"/>
    </location>
</feature>
<keyword evidence="1" id="KW-0479">Metal-binding</keyword>
<organism evidence="8 9">
    <name type="scientific">Volvox africanus</name>
    <dbReference type="NCBI Taxonomy" id="51714"/>
    <lineage>
        <taxon>Eukaryota</taxon>
        <taxon>Viridiplantae</taxon>
        <taxon>Chlorophyta</taxon>
        <taxon>core chlorophytes</taxon>
        <taxon>Chlorophyceae</taxon>
        <taxon>CS clade</taxon>
        <taxon>Chlamydomonadales</taxon>
        <taxon>Volvocaceae</taxon>
        <taxon>Volvox</taxon>
    </lineage>
</organism>
<feature type="compositionally biased region" description="Low complexity" evidence="5">
    <location>
        <begin position="964"/>
        <end position="981"/>
    </location>
</feature>
<dbReference type="CDD" id="cd16574">
    <property type="entry name" value="RING-HC_Topors"/>
    <property type="match status" value="1"/>
</dbReference>
<evidence type="ECO:0000256" key="4">
    <source>
        <dbReference type="PROSITE-ProRule" id="PRU00175"/>
    </source>
</evidence>
<dbReference type="AlphaFoldDB" id="A0A8J4BIF0"/>
<dbReference type="EMBL" id="BNCO01000044">
    <property type="protein sequence ID" value="GIL61351.1"/>
    <property type="molecule type" value="Genomic_DNA"/>
</dbReference>
<feature type="compositionally biased region" description="Basic residues" evidence="5">
    <location>
        <begin position="1040"/>
        <end position="1055"/>
    </location>
</feature>
<feature type="region of interest" description="Disordered" evidence="5">
    <location>
        <begin position="602"/>
        <end position="650"/>
    </location>
</feature>
<dbReference type="Pfam" id="PF00628">
    <property type="entry name" value="PHD"/>
    <property type="match status" value="1"/>
</dbReference>
<dbReference type="PROSITE" id="PS00518">
    <property type="entry name" value="ZF_RING_1"/>
    <property type="match status" value="1"/>
</dbReference>
<feature type="compositionally biased region" description="Pro residues" evidence="5">
    <location>
        <begin position="900"/>
        <end position="917"/>
    </location>
</feature>
<reference evidence="8" key="1">
    <citation type="journal article" date="2021" name="Proc. Natl. Acad. Sci. U.S.A.">
        <title>Three genomes in the algal genus Volvox reveal the fate of a haploid sex-determining region after a transition to homothallism.</title>
        <authorList>
            <person name="Yamamoto K."/>
            <person name="Hamaji T."/>
            <person name="Kawai-Toyooka H."/>
            <person name="Matsuzaki R."/>
            <person name="Takahashi F."/>
            <person name="Nishimura Y."/>
            <person name="Kawachi M."/>
            <person name="Noguchi H."/>
            <person name="Minakuchi Y."/>
            <person name="Umen J.G."/>
            <person name="Toyoda A."/>
            <person name="Nozaki H."/>
        </authorList>
    </citation>
    <scope>NUCLEOTIDE SEQUENCE</scope>
    <source>
        <strain evidence="8">NIES-3780</strain>
    </source>
</reference>
<feature type="compositionally biased region" description="Low complexity" evidence="5">
    <location>
        <begin position="753"/>
        <end position="779"/>
    </location>
</feature>
<dbReference type="SMART" id="SM00249">
    <property type="entry name" value="PHD"/>
    <property type="match status" value="1"/>
</dbReference>
<feature type="compositionally biased region" description="Gly residues" evidence="5">
    <location>
        <begin position="348"/>
        <end position="364"/>
    </location>
</feature>
<feature type="region of interest" description="Disordered" evidence="5">
    <location>
        <begin position="722"/>
        <end position="835"/>
    </location>
</feature>
<feature type="compositionally biased region" description="Basic residues" evidence="5">
    <location>
        <begin position="1078"/>
        <end position="1090"/>
    </location>
</feature>
<feature type="compositionally biased region" description="Gly residues" evidence="5">
    <location>
        <begin position="276"/>
        <end position="286"/>
    </location>
</feature>
<dbReference type="InterPro" id="IPR017907">
    <property type="entry name" value="Znf_RING_CS"/>
</dbReference>
<feature type="compositionally biased region" description="Acidic residues" evidence="5">
    <location>
        <begin position="337"/>
        <end position="347"/>
    </location>
</feature>
<dbReference type="InterPro" id="IPR001965">
    <property type="entry name" value="Znf_PHD"/>
</dbReference>
<keyword evidence="3" id="KW-0862">Zinc</keyword>